<name>I4C0C8_DESTA</name>
<dbReference type="InterPro" id="IPR014710">
    <property type="entry name" value="RmlC-like_jellyroll"/>
</dbReference>
<dbReference type="EMBL" id="CP003360">
    <property type="protein sequence ID" value="AFM23019.1"/>
    <property type="molecule type" value="Genomic_DNA"/>
</dbReference>
<dbReference type="InterPro" id="IPR011051">
    <property type="entry name" value="RmlC_Cupin_sf"/>
</dbReference>
<protein>
    <recommendedName>
        <fullName evidence="1">Cupin type-2 domain-containing protein</fullName>
    </recommendedName>
</protein>
<organism evidence="2 3">
    <name type="scientific">Desulfomonile tiedjei (strain ATCC 49306 / DSM 6799 / DCB-1)</name>
    <dbReference type="NCBI Taxonomy" id="706587"/>
    <lineage>
        <taxon>Bacteria</taxon>
        <taxon>Pseudomonadati</taxon>
        <taxon>Thermodesulfobacteriota</taxon>
        <taxon>Desulfomonilia</taxon>
        <taxon>Desulfomonilales</taxon>
        <taxon>Desulfomonilaceae</taxon>
        <taxon>Desulfomonile</taxon>
    </lineage>
</organism>
<dbReference type="Proteomes" id="UP000006055">
    <property type="component" value="Chromosome"/>
</dbReference>
<feature type="domain" description="Cupin type-2" evidence="1">
    <location>
        <begin position="44"/>
        <end position="107"/>
    </location>
</feature>
<reference evidence="3" key="1">
    <citation type="submission" date="2012-06" db="EMBL/GenBank/DDBJ databases">
        <title>Complete sequence of chromosome of Desulfomonile tiedjei DSM 6799.</title>
        <authorList>
            <person name="Lucas S."/>
            <person name="Copeland A."/>
            <person name="Lapidus A."/>
            <person name="Glavina del Rio T."/>
            <person name="Dalin E."/>
            <person name="Tice H."/>
            <person name="Bruce D."/>
            <person name="Goodwin L."/>
            <person name="Pitluck S."/>
            <person name="Peters L."/>
            <person name="Ovchinnikova G."/>
            <person name="Zeytun A."/>
            <person name="Lu M."/>
            <person name="Kyrpides N."/>
            <person name="Mavromatis K."/>
            <person name="Ivanova N."/>
            <person name="Brettin T."/>
            <person name="Detter J.C."/>
            <person name="Han C."/>
            <person name="Larimer F."/>
            <person name="Land M."/>
            <person name="Hauser L."/>
            <person name="Markowitz V."/>
            <person name="Cheng J.-F."/>
            <person name="Hugenholtz P."/>
            <person name="Woyke T."/>
            <person name="Wu D."/>
            <person name="Spring S."/>
            <person name="Schroeder M."/>
            <person name="Brambilla E."/>
            <person name="Klenk H.-P."/>
            <person name="Eisen J.A."/>
        </authorList>
    </citation>
    <scope>NUCLEOTIDE SEQUENCE [LARGE SCALE GENOMIC DNA]</scope>
    <source>
        <strain evidence="3">ATCC 49306 / DSM 6799 / DCB-1</strain>
    </source>
</reference>
<dbReference type="CDD" id="cd02230">
    <property type="entry name" value="cupin_HP0902-like"/>
    <property type="match status" value="1"/>
</dbReference>
<keyword evidence="3" id="KW-1185">Reference proteome</keyword>
<dbReference type="HOGENOM" id="CLU_141446_2_0_7"/>
<sequence>MSDFPLIKNVPFSETLVLTDLVEYQEGRVVSRTFVQNKLISFTLFAFDKGEGLSAHTASGDAFVQILDGEALINIGGKDFVVKTGEVVVMPANVSHSLEARERFKMLLTVVKGEG</sequence>
<gene>
    <name evidence="2" type="ordered locus">Desti_0277</name>
</gene>
<evidence type="ECO:0000259" key="1">
    <source>
        <dbReference type="Pfam" id="PF07883"/>
    </source>
</evidence>
<dbReference type="RefSeq" id="WP_014808178.1">
    <property type="nucleotide sequence ID" value="NC_018025.1"/>
</dbReference>
<accession>I4C0C8</accession>
<evidence type="ECO:0000313" key="3">
    <source>
        <dbReference type="Proteomes" id="UP000006055"/>
    </source>
</evidence>
<dbReference type="STRING" id="706587.Desti_0277"/>
<dbReference type="KEGG" id="dti:Desti_0277"/>
<dbReference type="PATRIC" id="fig|706587.4.peg.313"/>
<dbReference type="AlphaFoldDB" id="I4C0C8"/>
<dbReference type="PANTHER" id="PTHR37694:SF1">
    <property type="entry name" value="SLR8022 PROTEIN"/>
    <property type="match status" value="1"/>
</dbReference>
<dbReference type="Gene3D" id="2.60.120.10">
    <property type="entry name" value="Jelly Rolls"/>
    <property type="match status" value="1"/>
</dbReference>
<dbReference type="Pfam" id="PF07883">
    <property type="entry name" value="Cupin_2"/>
    <property type="match status" value="1"/>
</dbReference>
<proteinExistence type="predicted"/>
<dbReference type="PANTHER" id="PTHR37694">
    <property type="entry name" value="SLR8022 PROTEIN"/>
    <property type="match status" value="1"/>
</dbReference>
<dbReference type="SUPFAM" id="SSF51182">
    <property type="entry name" value="RmlC-like cupins"/>
    <property type="match status" value="1"/>
</dbReference>
<dbReference type="InterPro" id="IPR013096">
    <property type="entry name" value="Cupin_2"/>
</dbReference>
<evidence type="ECO:0000313" key="2">
    <source>
        <dbReference type="EMBL" id="AFM23019.1"/>
    </source>
</evidence>
<dbReference type="eggNOG" id="COG1917">
    <property type="taxonomic scope" value="Bacteria"/>
</dbReference>